<dbReference type="PANTHER" id="PTHR11712:SF336">
    <property type="entry name" value="3-OXOACYL-[ACYL-CARRIER-PROTEIN] SYNTHASE, MITOCHONDRIAL"/>
    <property type="match status" value="1"/>
</dbReference>
<dbReference type="STRING" id="338966.Ppro_0927"/>
<evidence type="ECO:0000313" key="3">
    <source>
        <dbReference type="EMBL" id="ABK98556.1"/>
    </source>
</evidence>
<dbReference type="RefSeq" id="WP_011734865.1">
    <property type="nucleotide sequence ID" value="NC_008609.1"/>
</dbReference>
<dbReference type="Pfam" id="PF00109">
    <property type="entry name" value="ketoacyl-synt"/>
    <property type="match status" value="1"/>
</dbReference>
<dbReference type="InterPro" id="IPR000794">
    <property type="entry name" value="Beta-ketoacyl_synthase"/>
</dbReference>
<gene>
    <name evidence="3" type="ordered locus">Ppro_0927</name>
</gene>
<dbReference type="PANTHER" id="PTHR11712">
    <property type="entry name" value="POLYKETIDE SYNTHASE-RELATED"/>
    <property type="match status" value="1"/>
</dbReference>
<dbReference type="Gene3D" id="3.40.47.10">
    <property type="match status" value="1"/>
</dbReference>
<dbReference type="eggNOG" id="COG0304">
    <property type="taxonomic scope" value="Bacteria"/>
</dbReference>
<dbReference type="GO" id="GO:0006633">
    <property type="term" value="P:fatty acid biosynthetic process"/>
    <property type="evidence" value="ECO:0007669"/>
    <property type="project" value="TreeGrafter"/>
</dbReference>
<keyword evidence="1" id="KW-0808">Transferase</keyword>
<protein>
    <submittedName>
        <fullName evidence="3">Beta-ketoacyl synthase</fullName>
    </submittedName>
</protein>
<dbReference type="EMBL" id="CP000482">
    <property type="protein sequence ID" value="ABK98556.1"/>
    <property type="molecule type" value="Genomic_DNA"/>
</dbReference>
<dbReference type="SUPFAM" id="SSF53901">
    <property type="entry name" value="Thiolase-like"/>
    <property type="match status" value="1"/>
</dbReference>
<keyword evidence="4" id="KW-1185">Reference proteome</keyword>
<dbReference type="KEGG" id="ppd:Ppro_0927"/>
<dbReference type="Proteomes" id="UP000006732">
    <property type="component" value="Chromosome"/>
</dbReference>
<dbReference type="InterPro" id="IPR016039">
    <property type="entry name" value="Thiolase-like"/>
</dbReference>
<evidence type="ECO:0000259" key="2">
    <source>
        <dbReference type="Pfam" id="PF00109"/>
    </source>
</evidence>
<reference evidence="3 4" key="1">
    <citation type="submission" date="2006-10" db="EMBL/GenBank/DDBJ databases">
        <title>Complete sequence of chromosome of Pelobacter propionicus DSM 2379.</title>
        <authorList>
            <consortium name="US DOE Joint Genome Institute"/>
            <person name="Copeland A."/>
            <person name="Lucas S."/>
            <person name="Lapidus A."/>
            <person name="Barry K."/>
            <person name="Detter J.C."/>
            <person name="Glavina del Rio T."/>
            <person name="Hammon N."/>
            <person name="Israni S."/>
            <person name="Dalin E."/>
            <person name="Tice H."/>
            <person name="Pitluck S."/>
            <person name="Saunders E."/>
            <person name="Brettin T."/>
            <person name="Bruce D."/>
            <person name="Han C."/>
            <person name="Tapia R."/>
            <person name="Schmutz J."/>
            <person name="Larimer F."/>
            <person name="Land M."/>
            <person name="Hauser L."/>
            <person name="Kyrpides N."/>
            <person name="Kim E."/>
            <person name="Lovley D."/>
            <person name="Richardson P."/>
        </authorList>
    </citation>
    <scope>NUCLEOTIDE SEQUENCE [LARGE SCALE GENOMIC DNA]</scope>
    <source>
        <strain evidence="4">DSM 2379 / NBRC 103807 / OttBd1</strain>
    </source>
</reference>
<sequence>MNILGIGSVFSRGAGVPALEDALLSGWQAPSRVEDPRAESGFRPAYLVDLAAVPDRTLLKKLRRADKLSKMCVLAAAGALADSAIPDLADKRIGIILATAFGAQVTTFDFLDGILDFGDAHASPTTFSNSVHNAAASYVSSSLNIQGPTLTVTQFRFSFQSALQLARTWLDQGRCDYLLVGGADQYGDVLGYVADRKLHTAGDGRITPFVFNPARQVPGEGALFLLLGRETTENAYCAMDGVYVSDDPARDRAVDMNIIEADGMLADESGYLSSLDPRIPTTAYSPLFGSMLVGGAFNLAAGALMLKRQTSFAPPVTDNPRGLKLVAGTAAASIASIRSLGLNCYGEASAVYLTRLP</sequence>
<dbReference type="AlphaFoldDB" id="A1AMI6"/>
<dbReference type="GO" id="GO:0004315">
    <property type="term" value="F:3-oxoacyl-[acyl-carrier-protein] synthase activity"/>
    <property type="evidence" value="ECO:0007669"/>
    <property type="project" value="TreeGrafter"/>
</dbReference>
<feature type="domain" description="Beta-ketoacyl synthase-like N-terminal" evidence="2">
    <location>
        <begin position="3"/>
        <end position="229"/>
    </location>
</feature>
<name>A1AMI6_PELPD</name>
<dbReference type="InterPro" id="IPR014030">
    <property type="entry name" value="Ketoacyl_synth_N"/>
</dbReference>
<proteinExistence type="predicted"/>
<evidence type="ECO:0000256" key="1">
    <source>
        <dbReference type="ARBA" id="ARBA00022679"/>
    </source>
</evidence>
<evidence type="ECO:0000313" key="4">
    <source>
        <dbReference type="Proteomes" id="UP000006732"/>
    </source>
</evidence>
<dbReference type="HOGENOM" id="CLU_771022_0_0_7"/>
<organism evidence="3 4">
    <name type="scientific">Pelobacter propionicus (strain DSM 2379 / NBRC 103807 / OttBd1)</name>
    <dbReference type="NCBI Taxonomy" id="338966"/>
    <lineage>
        <taxon>Bacteria</taxon>
        <taxon>Pseudomonadati</taxon>
        <taxon>Thermodesulfobacteriota</taxon>
        <taxon>Desulfuromonadia</taxon>
        <taxon>Desulfuromonadales</taxon>
        <taxon>Desulfuromonadaceae</taxon>
        <taxon>Pelobacter</taxon>
    </lineage>
</organism>
<accession>A1AMI6</accession>